<name>A0A418NTE1_9SPHN</name>
<keyword evidence="2" id="KW-0560">Oxidoreductase</keyword>
<feature type="domain" description="Gfo/Idh/MocA-like oxidoreductase N-terminal" evidence="4">
    <location>
        <begin position="55"/>
        <end position="177"/>
    </location>
</feature>
<keyword evidence="3" id="KW-0732">Signal</keyword>
<evidence type="ECO:0000256" key="2">
    <source>
        <dbReference type="ARBA" id="ARBA00023002"/>
    </source>
</evidence>
<protein>
    <submittedName>
        <fullName evidence="6">Gfo/Idh/MocA family oxidoreductase</fullName>
    </submittedName>
</protein>
<organism evidence="6 7">
    <name type="scientific">Aurantiacibacter zhengii</name>
    <dbReference type="NCBI Taxonomy" id="2307003"/>
    <lineage>
        <taxon>Bacteria</taxon>
        <taxon>Pseudomonadati</taxon>
        <taxon>Pseudomonadota</taxon>
        <taxon>Alphaproteobacteria</taxon>
        <taxon>Sphingomonadales</taxon>
        <taxon>Erythrobacteraceae</taxon>
        <taxon>Aurantiacibacter</taxon>
    </lineage>
</organism>
<dbReference type="InterPro" id="IPR006311">
    <property type="entry name" value="TAT_signal"/>
</dbReference>
<dbReference type="GO" id="GO:0016491">
    <property type="term" value="F:oxidoreductase activity"/>
    <property type="evidence" value="ECO:0007669"/>
    <property type="project" value="UniProtKB-KW"/>
</dbReference>
<dbReference type="Proteomes" id="UP000286576">
    <property type="component" value="Unassembled WGS sequence"/>
</dbReference>
<dbReference type="PANTHER" id="PTHR22604:SF105">
    <property type="entry name" value="TRANS-1,2-DIHYDROBENZENE-1,2-DIOL DEHYDROGENASE"/>
    <property type="match status" value="1"/>
</dbReference>
<dbReference type="AlphaFoldDB" id="A0A418NTE1"/>
<dbReference type="SUPFAM" id="SSF55347">
    <property type="entry name" value="Glyceraldehyde-3-phosphate dehydrogenase-like, C-terminal domain"/>
    <property type="match status" value="1"/>
</dbReference>
<sequence>MARKPQTPDFSRRQIISAGAAASLALPLGSALAQQAEGQPLLGNPALPELPGERMRWAIVGLGTFAVGQVIPGFADARQSRMTSFVSGNPDKARMLGARYGVSRFYDYDNYDSIADDPEIDCVYIVLPVGLHAEYTIRALEAGKHVLCEKPMASTSAECEAMLAAARANSRTLGVAYRVHFEPNNMNVLQRVNNGDLGAMRFVSADHGFNANPDWPPHKWRLEKALAGGGSMYDIGIYGLNTSLMMLPDDTPEAVSAHYSTPANDPRFTEVEGGLDWRVRMASGITVQGSSSYCWSPYVSRQRYFGSEASVEMNPATTYYDNRIVFEGSGEPPRAYTAGNPITQFAAQLDGFSAAARAGEQHRTPGEMGLRDIRLIEAMYRSADAGGALVAL</sequence>
<dbReference type="InterPro" id="IPR050984">
    <property type="entry name" value="Gfo/Idh/MocA_domain"/>
</dbReference>
<feature type="domain" description="GFO/IDH/MocA-like oxidoreductase" evidence="5">
    <location>
        <begin position="189"/>
        <end position="311"/>
    </location>
</feature>
<feature type="chain" id="PRO_5019038435" evidence="3">
    <location>
        <begin position="34"/>
        <end position="392"/>
    </location>
</feature>
<evidence type="ECO:0000256" key="1">
    <source>
        <dbReference type="ARBA" id="ARBA00010928"/>
    </source>
</evidence>
<comment type="similarity">
    <text evidence="1">Belongs to the Gfo/Idh/MocA family.</text>
</comment>
<feature type="signal peptide" evidence="3">
    <location>
        <begin position="1"/>
        <end position="33"/>
    </location>
</feature>
<gene>
    <name evidence="6" type="ORF">D2V07_08580</name>
</gene>
<reference evidence="6 7" key="1">
    <citation type="submission" date="2018-08" db="EMBL/GenBank/DDBJ databases">
        <title>Erythrobacter zhengii sp.nov., a bacterium isolated from deep-sea sediment.</title>
        <authorList>
            <person name="Fang C."/>
            <person name="Wu Y.-H."/>
            <person name="Sun C."/>
            <person name="Wang H."/>
            <person name="Cheng H."/>
            <person name="Meng F.-X."/>
            <person name="Wang C.-S."/>
            <person name="Xu X.-W."/>
        </authorList>
    </citation>
    <scope>NUCLEOTIDE SEQUENCE [LARGE SCALE GENOMIC DNA]</scope>
    <source>
        <strain evidence="6 7">V18</strain>
    </source>
</reference>
<accession>A0A418NTE1</accession>
<evidence type="ECO:0000259" key="4">
    <source>
        <dbReference type="Pfam" id="PF01408"/>
    </source>
</evidence>
<dbReference type="InterPro" id="IPR008354">
    <property type="entry name" value="Glc-Fru_OxRdtase_bac"/>
</dbReference>
<evidence type="ECO:0000313" key="6">
    <source>
        <dbReference type="EMBL" id="RIV86737.1"/>
    </source>
</evidence>
<proteinExistence type="inferred from homology"/>
<dbReference type="Pfam" id="PF22725">
    <property type="entry name" value="GFO_IDH_MocA_C3"/>
    <property type="match status" value="1"/>
</dbReference>
<dbReference type="SUPFAM" id="SSF51735">
    <property type="entry name" value="NAD(P)-binding Rossmann-fold domains"/>
    <property type="match status" value="1"/>
</dbReference>
<dbReference type="EMBL" id="QXFL01000003">
    <property type="protein sequence ID" value="RIV86737.1"/>
    <property type="molecule type" value="Genomic_DNA"/>
</dbReference>
<dbReference type="PRINTS" id="PR01775">
    <property type="entry name" value="GLFROXRDTASE"/>
</dbReference>
<dbReference type="Gene3D" id="3.30.360.10">
    <property type="entry name" value="Dihydrodipicolinate Reductase, domain 2"/>
    <property type="match status" value="1"/>
</dbReference>
<dbReference type="PANTHER" id="PTHR22604">
    <property type="entry name" value="OXIDOREDUCTASES"/>
    <property type="match status" value="1"/>
</dbReference>
<dbReference type="OrthoDB" id="9792935at2"/>
<dbReference type="RefSeq" id="WP_119586554.1">
    <property type="nucleotide sequence ID" value="NZ_CAWODQ010000022.1"/>
</dbReference>
<dbReference type="PROSITE" id="PS51318">
    <property type="entry name" value="TAT"/>
    <property type="match status" value="1"/>
</dbReference>
<comment type="caution">
    <text evidence="6">The sequence shown here is derived from an EMBL/GenBank/DDBJ whole genome shotgun (WGS) entry which is preliminary data.</text>
</comment>
<dbReference type="Gene3D" id="3.40.50.720">
    <property type="entry name" value="NAD(P)-binding Rossmann-like Domain"/>
    <property type="match status" value="1"/>
</dbReference>
<dbReference type="InterPro" id="IPR036291">
    <property type="entry name" value="NAD(P)-bd_dom_sf"/>
</dbReference>
<evidence type="ECO:0000313" key="7">
    <source>
        <dbReference type="Proteomes" id="UP000286576"/>
    </source>
</evidence>
<dbReference type="GO" id="GO:0000166">
    <property type="term" value="F:nucleotide binding"/>
    <property type="evidence" value="ECO:0007669"/>
    <property type="project" value="InterPro"/>
</dbReference>
<dbReference type="Pfam" id="PF01408">
    <property type="entry name" value="GFO_IDH_MocA"/>
    <property type="match status" value="1"/>
</dbReference>
<evidence type="ECO:0000259" key="5">
    <source>
        <dbReference type="Pfam" id="PF22725"/>
    </source>
</evidence>
<keyword evidence="7" id="KW-1185">Reference proteome</keyword>
<dbReference type="InterPro" id="IPR055170">
    <property type="entry name" value="GFO_IDH_MocA-like_dom"/>
</dbReference>
<dbReference type="InterPro" id="IPR000683">
    <property type="entry name" value="Gfo/Idh/MocA-like_OxRdtase_N"/>
</dbReference>
<evidence type="ECO:0000256" key="3">
    <source>
        <dbReference type="SAM" id="SignalP"/>
    </source>
</evidence>